<accession>K3XNZ1</accession>
<organism evidence="1 2">
    <name type="scientific">Setaria italica</name>
    <name type="common">Foxtail millet</name>
    <name type="synonym">Panicum italicum</name>
    <dbReference type="NCBI Taxonomy" id="4555"/>
    <lineage>
        <taxon>Eukaryota</taxon>
        <taxon>Viridiplantae</taxon>
        <taxon>Streptophyta</taxon>
        <taxon>Embryophyta</taxon>
        <taxon>Tracheophyta</taxon>
        <taxon>Spermatophyta</taxon>
        <taxon>Magnoliopsida</taxon>
        <taxon>Liliopsida</taxon>
        <taxon>Poales</taxon>
        <taxon>Poaceae</taxon>
        <taxon>PACMAD clade</taxon>
        <taxon>Panicoideae</taxon>
        <taxon>Panicodae</taxon>
        <taxon>Paniceae</taxon>
        <taxon>Cenchrinae</taxon>
        <taxon>Setaria</taxon>
    </lineage>
</organism>
<evidence type="ECO:0000313" key="2">
    <source>
        <dbReference type="Proteomes" id="UP000004995"/>
    </source>
</evidence>
<protein>
    <submittedName>
        <fullName evidence="1">Uncharacterized protein</fullName>
    </submittedName>
</protein>
<name>K3XNZ1_SETIT</name>
<reference evidence="2" key="1">
    <citation type="journal article" date="2012" name="Nat. Biotechnol.">
        <title>Reference genome sequence of the model plant Setaria.</title>
        <authorList>
            <person name="Bennetzen J.L."/>
            <person name="Schmutz J."/>
            <person name="Wang H."/>
            <person name="Percifield R."/>
            <person name="Hawkins J."/>
            <person name="Pontaroli A.C."/>
            <person name="Estep M."/>
            <person name="Feng L."/>
            <person name="Vaughn J.N."/>
            <person name="Grimwood J."/>
            <person name="Jenkins J."/>
            <person name="Barry K."/>
            <person name="Lindquist E."/>
            <person name="Hellsten U."/>
            <person name="Deshpande S."/>
            <person name="Wang X."/>
            <person name="Wu X."/>
            <person name="Mitros T."/>
            <person name="Triplett J."/>
            <person name="Yang X."/>
            <person name="Ye C.Y."/>
            <person name="Mauro-Herrera M."/>
            <person name="Wang L."/>
            <person name="Li P."/>
            <person name="Sharma M."/>
            <person name="Sharma R."/>
            <person name="Ronald P.C."/>
            <person name="Panaud O."/>
            <person name="Kellogg E.A."/>
            <person name="Brutnell T.P."/>
            <person name="Doust A.N."/>
            <person name="Tuskan G.A."/>
            <person name="Rokhsar D."/>
            <person name="Devos K.M."/>
        </authorList>
    </citation>
    <scope>NUCLEOTIDE SEQUENCE [LARGE SCALE GENOMIC DNA]</scope>
    <source>
        <strain evidence="2">cv. Yugu1</strain>
    </source>
</reference>
<evidence type="ECO:0000313" key="1">
    <source>
        <dbReference type="EnsemblPlants" id="KQL06098"/>
    </source>
</evidence>
<reference evidence="1" key="2">
    <citation type="submission" date="2018-08" db="UniProtKB">
        <authorList>
            <consortium name="EnsemblPlants"/>
        </authorList>
    </citation>
    <scope>IDENTIFICATION</scope>
    <source>
        <strain evidence="1">Yugu1</strain>
    </source>
</reference>
<dbReference type="EnsemblPlants" id="KQL06098">
    <property type="protein sequence ID" value="KQL06098"/>
    <property type="gene ID" value="SETIT_003614mg"/>
</dbReference>
<dbReference type="AlphaFoldDB" id="K3XNZ1"/>
<sequence>MGGAAREEGCRRQTTTTMTTMTALLLPDKETPSDETGVCYAIWCAWWLTITDITPELECRRCCLLIIRSVLGS</sequence>
<dbReference type="EMBL" id="AGNK02003221">
    <property type="status" value="NOT_ANNOTATED_CDS"/>
    <property type="molecule type" value="Genomic_DNA"/>
</dbReference>
<keyword evidence="2" id="KW-1185">Reference proteome</keyword>
<proteinExistence type="predicted"/>
<dbReference type="Gramene" id="KQL06098">
    <property type="protein sequence ID" value="KQL06098"/>
    <property type="gene ID" value="SETIT_003614mg"/>
</dbReference>
<dbReference type="Proteomes" id="UP000004995">
    <property type="component" value="Unassembled WGS sequence"/>
</dbReference>
<dbReference type="HOGENOM" id="CLU_2709510_0_0_1"/>
<dbReference type="InParanoid" id="K3XNZ1"/>